<accession>A0AAQ0HIP2</accession>
<gene>
    <name evidence="2" type="ORF">ATH84_1013104</name>
</gene>
<evidence type="ECO:0000313" key="2">
    <source>
        <dbReference type="EMBL" id="REG46975.1"/>
    </source>
</evidence>
<dbReference type="PROSITE" id="PS51257">
    <property type="entry name" value="PROKAR_LIPOPROTEIN"/>
    <property type="match status" value="1"/>
</dbReference>
<dbReference type="RefSeq" id="WP_147307275.1">
    <property type="nucleotide sequence ID" value="NZ_CP035284.1"/>
</dbReference>
<protein>
    <submittedName>
        <fullName evidence="2">Uncharacterized protein</fullName>
    </submittedName>
</protein>
<comment type="caution">
    <text evidence="2">The sequence shown here is derived from an EMBL/GenBank/DDBJ whole genome shotgun (WGS) entry which is preliminary data.</text>
</comment>
<evidence type="ECO:0000313" key="3">
    <source>
        <dbReference type="Proteomes" id="UP000256794"/>
    </source>
</evidence>
<dbReference type="Proteomes" id="UP000256794">
    <property type="component" value="Unassembled WGS sequence"/>
</dbReference>
<dbReference type="EMBL" id="QUMX01000013">
    <property type="protein sequence ID" value="REG46975.1"/>
    <property type="molecule type" value="Genomic_DNA"/>
</dbReference>
<feature type="signal peptide" evidence="1">
    <location>
        <begin position="1"/>
        <end position="23"/>
    </location>
</feature>
<reference evidence="2 3" key="1">
    <citation type="submission" date="2018-08" db="EMBL/GenBank/DDBJ databases">
        <title>Genomic Encyclopedia of Archaeal and Bacterial Type Strains, Phase II (KMG-II): from individual species to whole genera.</title>
        <authorList>
            <person name="Goeker M."/>
        </authorList>
    </citation>
    <scope>NUCLEOTIDE SEQUENCE [LARGE SCALE GENOMIC DNA]</scope>
    <source>
        <strain evidence="2 3">DSM 582</strain>
    </source>
</reference>
<organism evidence="2 3">
    <name type="scientific">Paracoccus versutus</name>
    <name type="common">Thiobacillus versutus</name>
    <dbReference type="NCBI Taxonomy" id="34007"/>
    <lineage>
        <taxon>Bacteria</taxon>
        <taxon>Pseudomonadati</taxon>
        <taxon>Pseudomonadota</taxon>
        <taxon>Alphaproteobacteria</taxon>
        <taxon>Rhodobacterales</taxon>
        <taxon>Paracoccaceae</taxon>
        <taxon>Paracoccus</taxon>
    </lineage>
</organism>
<sequence>MCFTRLAMCVAFLLSCEASDALAELTEFEKILAGKVNVPTQRDLPDTFLVPEPWAYAFAELRQKKHDINQPTIFCLLAPGQALHGSEKIRDVAGFRVLPAPTSENHEFGSCANGLGRLDLIKKTDLTFRSAIRHMVGSIFSRHVTAFSIEGGELCISIIPRSFEARLSDIVSGSFIEDPIHDMTLLHGQNTVFLIMLDRSRRLMEKNRNLNVPDNLVVNIASGLDEFGVSLHCSDNGREFHRVIPEPVPDYGIDYLTSNEAHLLTNLIMIISWQGRMAKEDQFPDTYPLTEVSKDWFEKYFSFRYLGAGTRYSDKKVPPGYNSGKTLRLIAGTMSRQIYENGTFDLTTNGLLLSNSSQSGERHEFHVSIADEESILWNVFYSGDMPESFPVAHLLAEISDGYQYLASLGLAQGAYANKVHITEIIGGDSFVIRAECKLMDVEFGRDLFAPVRRCVPHGEVMISFPGGDITALFDEGRLIAPEFLRDRSGQNLSFDPVIGRWFHAR</sequence>
<proteinExistence type="predicted"/>
<name>A0AAQ0HIP2_PARVE</name>
<dbReference type="AlphaFoldDB" id="A0AAQ0HIP2"/>
<evidence type="ECO:0000256" key="1">
    <source>
        <dbReference type="SAM" id="SignalP"/>
    </source>
</evidence>
<feature type="chain" id="PRO_5042990702" evidence="1">
    <location>
        <begin position="24"/>
        <end position="505"/>
    </location>
</feature>
<keyword evidence="3" id="KW-1185">Reference proteome</keyword>
<keyword evidence="1" id="KW-0732">Signal</keyword>